<comment type="caution">
    <text evidence="2">The sequence shown here is derived from an EMBL/GenBank/DDBJ whole genome shotgun (WGS) entry which is preliminary data.</text>
</comment>
<organism evidence="2 3">
    <name type="scientific">Colletotrichum phormii</name>
    <dbReference type="NCBI Taxonomy" id="359342"/>
    <lineage>
        <taxon>Eukaryota</taxon>
        <taxon>Fungi</taxon>
        <taxon>Dikarya</taxon>
        <taxon>Ascomycota</taxon>
        <taxon>Pezizomycotina</taxon>
        <taxon>Sordariomycetes</taxon>
        <taxon>Hypocreomycetidae</taxon>
        <taxon>Glomerellales</taxon>
        <taxon>Glomerellaceae</taxon>
        <taxon>Colletotrichum</taxon>
        <taxon>Colletotrichum acutatum species complex</taxon>
    </lineage>
</organism>
<sequence length="279" mass="30488">MERRETTGCHRPLEVSSLNSQVGLVDVVQSGVVAVLPAYCVSAPRVNDVHKKLSPGLVLYGRESGKSDQQAGNGGVNLTDPDLLRRRTAAFSTVGGQLSRGKHVESGIKRCGKFEISSVSNLPEGGKSKGKFHDDSGVEYPGTSLAKWDTGKNIHRKKKSTAQRREVGTGVPSQGSPEAGRRYRYFQKVLRSFDTERSEYSCPKARESHAHPASQFSHFTSSFLTLGRLFPEAGNSRACPDLLHSLSARFRWSLFLPWLFNLAADKATRASFGCACLCT</sequence>
<protein>
    <submittedName>
        <fullName evidence="2">Uncharacterized protein</fullName>
    </submittedName>
</protein>
<dbReference type="Proteomes" id="UP001243989">
    <property type="component" value="Unassembled WGS sequence"/>
</dbReference>
<dbReference type="GeneID" id="85467298"/>
<dbReference type="AlphaFoldDB" id="A0AAJ0EH52"/>
<dbReference type="RefSeq" id="XP_060447465.1">
    <property type="nucleotide sequence ID" value="XM_060582436.1"/>
</dbReference>
<evidence type="ECO:0000313" key="3">
    <source>
        <dbReference type="Proteomes" id="UP001243989"/>
    </source>
</evidence>
<reference evidence="2" key="1">
    <citation type="submission" date="2021-06" db="EMBL/GenBank/DDBJ databases">
        <title>Comparative genomics, transcriptomics and evolutionary studies reveal genomic signatures of adaptation to plant cell wall in hemibiotrophic fungi.</title>
        <authorList>
            <consortium name="DOE Joint Genome Institute"/>
            <person name="Baroncelli R."/>
            <person name="Diaz J.F."/>
            <person name="Benocci T."/>
            <person name="Peng M."/>
            <person name="Battaglia E."/>
            <person name="Haridas S."/>
            <person name="Andreopoulos W."/>
            <person name="Labutti K."/>
            <person name="Pangilinan J."/>
            <person name="Floch G.L."/>
            <person name="Makela M.R."/>
            <person name="Henrissat B."/>
            <person name="Grigoriev I.V."/>
            <person name="Crouch J.A."/>
            <person name="De Vries R.P."/>
            <person name="Sukno S.A."/>
            <person name="Thon M.R."/>
        </authorList>
    </citation>
    <scope>NUCLEOTIDE SEQUENCE</scope>
    <source>
        <strain evidence="2">CBS 102054</strain>
    </source>
</reference>
<gene>
    <name evidence="2" type="ORF">BDP81DRAFT_192808</name>
</gene>
<keyword evidence="3" id="KW-1185">Reference proteome</keyword>
<evidence type="ECO:0000313" key="2">
    <source>
        <dbReference type="EMBL" id="KAK1638858.1"/>
    </source>
</evidence>
<feature type="region of interest" description="Disordered" evidence="1">
    <location>
        <begin position="154"/>
        <end position="178"/>
    </location>
</feature>
<name>A0AAJ0EH52_9PEZI</name>
<dbReference type="EMBL" id="JAHMHQ010000006">
    <property type="protein sequence ID" value="KAK1638858.1"/>
    <property type="molecule type" value="Genomic_DNA"/>
</dbReference>
<accession>A0AAJ0EH52</accession>
<proteinExistence type="predicted"/>
<evidence type="ECO:0000256" key="1">
    <source>
        <dbReference type="SAM" id="MobiDB-lite"/>
    </source>
</evidence>